<dbReference type="EMBL" id="MHQN01000021">
    <property type="protein sequence ID" value="OHA03300.1"/>
    <property type="molecule type" value="Genomic_DNA"/>
</dbReference>
<accession>A0A1G2KV33</accession>
<organism evidence="2 3">
    <name type="scientific">Candidatus Sungbacteria bacterium RIFCSPHIGHO2_02_FULL_53_17</name>
    <dbReference type="NCBI Taxonomy" id="1802275"/>
    <lineage>
        <taxon>Bacteria</taxon>
        <taxon>Candidatus Sungiibacteriota</taxon>
    </lineage>
</organism>
<evidence type="ECO:0000259" key="1">
    <source>
        <dbReference type="Pfam" id="PF12705"/>
    </source>
</evidence>
<reference evidence="2 3" key="1">
    <citation type="journal article" date="2016" name="Nat. Commun.">
        <title>Thousands of microbial genomes shed light on interconnected biogeochemical processes in an aquifer system.</title>
        <authorList>
            <person name="Anantharaman K."/>
            <person name="Brown C.T."/>
            <person name="Hug L.A."/>
            <person name="Sharon I."/>
            <person name="Castelle C.J."/>
            <person name="Probst A.J."/>
            <person name="Thomas B.C."/>
            <person name="Singh A."/>
            <person name="Wilkins M.J."/>
            <person name="Karaoz U."/>
            <person name="Brodie E.L."/>
            <person name="Williams K.H."/>
            <person name="Hubbard S.S."/>
            <person name="Banfield J.F."/>
        </authorList>
    </citation>
    <scope>NUCLEOTIDE SEQUENCE [LARGE SCALE GENOMIC DNA]</scope>
</reference>
<dbReference type="Gene3D" id="3.90.320.10">
    <property type="match status" value="1"/>
</dbReference>
<sequence length="405" mass="47171">MSSKLSTTPCAYCASPDTVKRGWREKKRERVQLWLCRSCLRAFTPKEVKGKHYPHRVIIDAMSYYNLGFSLEQACKIIKQKTDFDISASTVANWVEEFKELCRYHRYRPFALKMFRPEHVVETATLAHRQLYRFMWHRAKTRMIIREDIRHASFGPLAEFLSLVSSETPHQYFQEGLRMSESPLRFSKEQMIVRSKHNFANALAAFALQGVERNKDRHEAVQKFMLANDTVTVAVEVPVYIRKDDLLHMQRQLGFELYAPDVARRRGKSQLGLAVKADNIGSGLRQLSAEELPRLITGHIDLVQVRNGQIHILDYKPNAAKEKPIEQLTLYAMALSRLTGLRMYAFKCAWFDEKDYFEFFPLHVVHKGRGKQRKPRSDRKNIMTKEGVYTRNESLTDIALRPTLT</sequence>
<name>A0A1G2KV33_9BACT</name>
<dbReference type="SUPFAM" id="SSF52980">
    <property type="entry name" value="Restriction endonuclease-like"/>
    <property type="match status" value="1"/>
</dbReference>
<evidence type="ECO:0000313" key="2">
    <source>
        <dbReference type="EMBL" id="OHA03300.1"/>
    </source>
</evidence>
<feature type="domain" description="PD-(D/E)XK endonuclease-like" evidence="1">
    <location>
        <begin position="260"/>
        <end position="341"/>
    </location>
</feature>
<gene>
    <name evidence="2" type="ORF">A3C92_03465</name>
</gene>
<proteinExistence type="predicted"/>
<dbReference type="Proteomes" id="UP000177177">
    <property type="component" value="Unassembled WGS sequence"/>
</dbReference>
<protein>
    <recommendedName>
        <fullName evidence="1">PD-(D/E)XK endonuclease-like domain-containing protein</fullName>
    </recommendedName>
</protein>
<dbReference type="AlphaFoldDB" id="A0A1G2KV33"/>
<dbReference type="InterPro" id="IPR038726">
    <property type="entry name" value="PDDEXK_AddAB-type"/>
</dbReference>
<dbReference type="InterPro" id="IPR011335">
    <property type="entry name" value="Restrct_endonuc-II-like"/>
</dbReference>
<dbReference type="Pfam" id="PF12705">
    <property type="entry name" value="PDDEXK_1"/>
    <property type="match status" value="1"/>
</dbReference>
<evidence type="ECO:0000313" key="3">
    <source>
        <dbReference type="Proteomes" id="UP000177177"/>
    </source>
</evidence>
<dbReference type="InterPro" id="IPR011604">
    <property type="entry name" value="PDDEXK-like_dom_sf"/>
</dbReference>
<comment type="caution">
    <text evidence="2">The sequence shown here is derived from an EMBL/GenBank/DDBJ whole genome shotgun (WGS) entry which is preliminary data.</text>
</comment>